<evidence type="ECO:0000256" key="1">
    <source>
        <dbReference type="SAM" id="MobiDB-lite"/>
    </source>
</evidence>
<sequence>MNSRYICALNSSRSQPKRNSSQRRLEPTKPSSPHRRPPTPVTITPKQNPRVSRIAVAGADPWSSKQPRAAAFARLALHRFNGNHRTSRPPLLRINGLVEPH</sequence>
<reference evidence="2" key="1">
    <citation type="submission" date="2020-09" db="EMBL/GenBank/DDBJ databases">
        <authorList>
            <person name="Kikuchi T."/>
        </authorList>
    </citation>
    <scope>NUCLEOTIDE SEQUENCE</scope>
    <source>
        <strain evidence="2">SH1</strain>
    </source>
</reference>
<evidence type="ECO:0000313" key="3">
    <source>
        <dbReference type="Proteomes" id="UP000614601"/>
    </source>
</evidence>
<keyword evidence="3" id="KW-1185">Reference proteome</keyword>
<dbReference type="Proteomes" id="UP000614601">
    <property type="component" value="Unassembled WGS sequence"/>
</dbReference>
<feature type="compositionally biased region" description="Polar residues" evidence="1">
    <location>
        <begin position="41"/>
        <end position="50"/>
    </location>
</feature>
<evidence type="ECO:0000313" key="2">
    <source>
        <dbReference type="EMBL" id="CAD5209186.1"/>
    </source>
</evidence>
<gene>
    <name evidence="2" type="ORF">BOKJ2_LOCUS2554</name>
</gene>
<feature type="region of interest" description="Disordered" evidence="1">
    <location>
        <begin position="1"/>
        <end position="51"/>
    </location>
</feature>
<comment type="caution">
    <text evidence="2">The sequence shown here is derived from an EMBL/GenBank/DDBJ whole genome shotgun (WGS) entry which is preliminary data.</text>
</comment>
<feature type="compositionally biased region" description="Polar residues" evidence="1">
    <location>
        <begin position="1"/>
        <end position="19"/>
    </location>
</feature>
<protein>
    <submittedName>
        <fullName evidence="2">Uncharacterized protein</fullName>
    </submittedName>
</protein>
<organism evidence="2 3">
    <name type="scientific">Bursaphelenchus okinawaensis</name>
    <dbReference type="NCBI Taxonomy" id="465554"/>
    <lineage>
        <taxon>Eukaryota</taxon>
        <taxon>Metazoa</taxon>
        <taxon>Ecdysozoa</taxon>
        <taxon>Nematoda</taxon>
        <taxon>Chromadorea</taxon>
        <taxon>Rhabditida</taxon>
        <taxon>Tylenchina</taxon>
        <taxon>Tylenchomorpha</taxon>
        <taxon>Aphelenchoidea</taxon>
        <taxon>Aphelenchoididae</taxon>
        <taxon>Bursaphelenchus</taxon>
    </lineage>
</organism>
<dbReference type="EMBL" id="CAJFCW020000002">
    <property type="protein sequence ID" value="CAG9088687.1"/>
    <property type="molecule type" value="Genomic_DNA"/>
</dbReference>
<dbReference type="Proteomes" id="UP000783686">
    <property type="component" value="Unassembled WGS sequence"/>
</dbReference>
<name>A0A811K1Y6_9BILA</name>
<proteinExistence type="predicted"/>
<dbReference type="EMBL" id="CAJFDH010000002">
    <property type="protein sequence ID" value="CAD5209186.1"/>
    <property type="molecule type" value="Genomic_DNA"/>
</dbReference>
<dbReference type="AlphaFoldDB" id="A0A811K1Y6"/>
<accession>A0A811K1Y6</accession>